<keyword evidence="3" id="KW-1185">Reference proteome</keyword>
<dbReference type="GeneID" id="70179498"/>
<organism evidence="2 3">
    <name type="scientific">Microdochium trichocladiopsis</name>
    <dbReference type="NCBI Taxonomy" id="1682393"/>
    <lineage>
        <taxon>Eukaryota</taxon>
        <taxon>Fungi</taxon>
        <taxon>Dikarya</taxon>
        <taxon>Ascomycota</taxon>
        <taxon>Pezizomycotina</taxon>
        <taxon>Sordariomycetes</taxon>
        <taxon>Xylariomycetidae</taxon>
        <taxon>Xylariales</taxon>
        <taxon>Microdochiaceae</taxon>
        <taxon>Microdochium</taxon>
    </lineage>
</organism>
<dbReference type="InterPro" id="IPR039535">
    <property type="entry name" value="ASST-like"/>
</dbReference>
<keyword evidence="1" id="KW-0732">Signal</keyword>
<feature type="chain" id="PRO_5040433427" evidence="1">
    <location>
        <begin position="21"/>
        <end position="532"/>
    </location>
</feature>
<dbReference type="Pfam" id="PF14269">
    <property type="entry name" value="Arylsulfotran_2"/>
    <property type="match status" value="1"/>
</dbReference>
<proteinExistence type="predicted"/>
<accession>A0A9P8Y8L1</accession>
<dbReference type="RefSeq" id="XP_046012370.1">
    <property type="nucleotide sequence ID" value="XM_046149952.1"/>
</dbReference>
<dbReference type="OrthoDB" id="5427350at2759"/>
<feature type="signal peptide" evidence="1">
    <location>
        <begin position="1"/>
        <end position="20"/>
    </location>
</feature>
<name>A0A9P8Y8L1_9PEZI</name>
<dbReference type="SUPFAM" id="SSF63829">
    <property type="entry name" value="Calcium-dependent phosphotriesterase"/>
    <property type="match status" value="1"/>
</dbReference>
<gene>
    <name evidence="2" type="ORF">B0I36DRAFT_243005</name>
</gene>
<dbReference type="PANTHER" id="PTHR35340:SF5">
    <property type="entry name" value="ASST-DOMAIN-CONTAINING PROTEIN"/>
    <property type="match status" value="1"/>
</dbReference>
<sequence length="532" mass="59594">MRGPSPWIAGLVASSGVASAAVVSPPGGHAFYNDYGYEKEAYGMHPYQAHRTLSHDVPKFNILQSNAECATSMYTFLAPRGKQMLTPQATIFDSDGRLVWTSGYERQQLYDLKVQTYKDEKYLTFWSGDDTVGGHGAGTIHMFDKNYKEFKKIRAANGKDADLHDFVITPEGTALITIYARRDVDLSPVGKTFSGPVWDCYIQEIDIETGAAIFEWSALDHLKISSAMNEIGTDGENDVPWDWFHINSIDKDNRGNYLVSSRFLQALVYIDGGNGDVLWIMGGKDNMFIDRSGGNATNFAYQHDARWADDYTAITLFDNAVDDMHLERALTRGLKIRVDQTTLSAEIVAEYFNPRKIIGKSQGSYQTLPNGHVLLGYGDSAAFTEYAADGTVLCDVHFAPESRYTFSDVMSYRVHKYEWHGWPLTLPVSILDQSEDREWKVYVSWNGATEIKEWILEGAKDLTWTNETGQIVDTTEWKKLTTKTKVDFETAIDLQYHYPAWLRVVAKDAGGNVLGVGESLNGTAFGQVSLHD</sequence>
<evidence type="ECO:0000256" key="1">
    <source>
        <dbReference type="SAM" id="SignalP"/>
    </source>
</evidence>
<reference evidence="2" key="1">
    <citation type="journal article" date="2021" name="Nat. Commun.">
        <title>Genetic determinants of endophytism in the Arabidopsis root mycobiome.</title>
        <authorList>
            <person name="Mesny F."/>
            <person name="Miyauchi S."/>
            <person name="Thiergart T."/>
            <person name="Pickel B."/>
            <person name="Atanasova L."/>
            <person name="Karlsson M."/>
            <person name="Huettel B."/>
            <person name="Barry K.W."/>
            <person name="Haridas S."/>
            <person name="Chen C."/>
            <person name="Bauer D."/>
            <person name="Andreopoulos W."/>
            <person name="Pangilinan J."/>
            <person name="LaButti K."/>
            <person name="Riley R."/>
            <person name="Lipzen A."/>
            <person name="Clum A."/>
            <person name="Drula E."/>
            <person name="Henrissat B."/>
            <person name="Kohler A."/>
            <person name="Grigoriev I.V."/>
            <person name="Martin F.M."/>
            <person name="Hacquard S."/>
        </authorList>
    </citation>
    <scope>NUCLEOTIDE SEQUENCE</scope>
    <source>
        <strain evidence="2">MPI-CAGE-CH-0230</strain>
    </source>
</reference>
<protein>
    <submittedName>
        <fullName evidence="2">ASST-domain-containing protein</fullName>
    </submittedName>
</protein>
<dbReference type="InterPro" id="IPR053143">
    <property type="entry name" value="Arylsulfate_ST"/>
</dbReference>
<evidence type="ECO:0000313" key="2">
    <source>
        <dbReference type="EMBL" id="KAH7030690.1"/>
    </source>
</evidence>
<dbReference type="EMBL" id="JAGTJQ010000005">
    <property type="protein sequence ID" value="KAH7030690.1"/>
    <property type="molecule type" value="Genomic_DNA"/>
</dbReference>
<evidence type="ECO:0000313" key="3">
    <source>
        <dbReference type="Proteomes" id="UP000756346"/>
    </source>
</evidence>
<dbReference type="AlphaFoldDB" id="A0A9P8Y8L1"/>
<comment type="caution">
    <text evidence="2">The sequence shown here is derived from an EMBL/GenBank/DDBJ whole genome shotgun (WGS) entry which is preliminary data.</text>
</comment>
<dbReference type="Proteomes" id="UP000756346">
    <property type="component" value="Unassembled WGS sequence"/>
</dbReference>
<dbReference type="PANTHER" id="PTHR35340">
    <property type="entry name" value="PQQ ENZYME REPEAT PROTEIN-RELATED"/>
    <property type="match status" value="1"/>
</dbReference>